<dbReference type="EMBL" id="JARKNE010000008">
    <property type="protein sequence ID" value="KAK5811627.1"/>
    <property type="molecule type" value="Genomic_DNA"/>
</dbReference>
<name>A0ABR0NZK9_GOSAR</name>
<evidence type="ECO:0000313" key="2">
    <source>
        <dbReference type="Proteomes" id="UP001358586"/>
    </source>
</evidence>
<evidence type="ECO:0000313" key="1">
    <source>
        <dbReference type="EMBL" id="KAK5811627.1"/>
    </source>
</evidence>
<sequence length="89" mass="10705">MEMRQVFVEDVKKVYTLEHTLRVWGNEFPILHDLSTWEVPSLTFKLVPDKRLRRKPKGRPQVTRIRNEMDMREKTDEHFCGVCRVIGHN</sequence>
<organism evidence="1 2">
    <name type="scientific">Gossypium arboreum</name>
    <name type="common">Tree cotton</name>
    <name type="synonym">Gossypium nanking</name>
    <dbReference type="NCBI Taxonomy" id="29729"/>
    <lineage>
        <taxon>Eukaryota</taxon>
        <taxon>Viridiplantae</taxon>
        <taxon>Streptophyta</taxon>
        <taxon>Embryophyta</taxon>
        <taxon>Tracheophyta</taxon>
        <taxon>Spermatophyta</taxon>
        <taxon>Magnoliopsida</taxon>
        <taxon>eudicotyledons</taxon>
        <taxon>Gunneridae</taxon>
        <taxon>Pentapetalae</taxon>
        <taxon>rosids</taxon>
        <taxon>malvids</taxon>
        <taxon>Malvales</taxon>
        <taxon>Malvaceae</taxon>
        <taxon>Malvoideae</taxon>
        <taxon>Gossypium</taxon>
    </lineage>
</organism>
<reference evidence="1 2" key="1">
    <citation type="submission" date="2023-03" db="EMBL/GenBank/DDBJ databases">
        <title>WGS of Gossypium arboreum.</title>
        <authorList>
            <person name="Yu D."/>
        </authorList>
    </citation>
    <scope>NUCLEOTIDE SEQUENCE [LARGE SCALE GENOMIC DNA]</scope>
    <source>
        <tissue evidence="1">Leaf</tissue>
    </source>
</reference>
<keyword evidence="2" id="KW-1185">Reference proteome</keyword>
<dbReference type="Proteomes" id="UP001358586">
    <property type="component" value="Chromosome 8"/>
</dbReference>
<protein>
    <submittedName>
        <fullName evidence="1">Uncharacterized protein</fullName>
    </submittedName>
</protein>
<accession>A0ABR0NZK9</accession>
<gene>
    <name evidence="1" type="ORF">PVK06_026979</name>
</gene>
<proteinExistence type="predicted"/>
<comment type="caution">
    <text evidence="1">The sequence shown here is derived from an EMBL/GenBank/DDBJ whole genome shotgun (WGS) entry which is preliminary data.</text>
</comment>